<protein>
    <recommendedName>
        <fullName evidence="8">Thioredoxin domain-containing protein</fullName>
    </recommendedName>
</protein>
<name>A0AAD9MP25_PROWI</name>
<dbReference type="InterPro" id="IPR008255">
    <property type="entry name" value="Pyr_nucl-diS_OxRdtase_2_AS"/>
</dbReference>
<dbReference type="PRINTS" id="PR00368">
    <property type="entry name" value="FADPNR"/>
</dbReference>
<feature type="domain" description="Thioredoxin" evidence="8">
    <location>
        <begin position="349"/>
        <end position="471"/>
    </location>
</feature>
<dbReference type="Proteomes" id="UP001255856">
    <property type="component" value="Unassembled WGS sequence"/>
</dbReference>
<evidence type="ECO:0000256" key="7">
    <source>
        <dbReference type="SAM" id="MobiDB-lite"/>
    </source>
</evidence>
<evidence type="ECO:0000256" key="3">
    <source>
        <dbReference type="ARBA" id="ARBA00022827"/>
    </source>
</evidence>
<dbReference type="Pfam" id="PF07992">
    <property type="entry name" value="Pyr_redox_2"/>
    <property type="match status" value="2"/>
</dbReference>
<feature type="compositionally biased region" description="Acidic residues" evidence="7">
    <location>
        <begin position="324"/>
        <end position="337"/>
    </location>
</feature>
<dbReference type="Gene3D" id="3.40.30.10">
    <property type="entry name" value="Glutaredoxin"/>
    <property type="match status" value="1"/>
</dbReference>
<feature type="region of interest" description="Disordered" evidence="7">
    <location>
        <begin position="324"/>
        <end position="362"/>
    </location>
</feature>
<evidence type="ECO:0000256" key="6">
    <source>
        <dbReference type="ARBA" id="ARBA00023284"/>
    </source>
</evidence>
<keyword evidence="5" id="KW-1015">Disulfide bond</keyword>
<dbReference type="Pfam" id="PF00085">
    <property type="entry name" value="Thioredoxin"/>
    <property type="match status" value="1"/>
</dbReference>
<dbReference type="PANTHER" id="PTHR48105">
    <property type="entry name" value="THIOREDOXIN REDUCTASE 1-RELATED-RELATED"/>
    <property type="match status" value="1"/>
</dbReference>
<evidence type="ECO:0000256" key="2">
    <source>
        <dbReference type="ARBA" id="ARBA00022630"/>
    </source>
</evidence>
<dbReference type="SUPFAM" id="SSF52833">
    <property type="entry name" value="Thioredoxin-like"/>
    <property type="match status" value="1"/>
</dbReference>
<dbReference type="GO" id="GO:0097237">
    <property type="term" value="P:cellular response to toxic substance"/>
    <property type="evidence" value="ECO:0007669"/>
    <property type="project" value="UniProtKB-ARBA"/>
</dbReference>
<gene>
    <name evidence="9" type="ORF">QBZ16_000014</name>
</gene>
<accession>A0AAD9MP25</accession>
<dbReference type="InterPro" id="IPR013766">
    <property type="entry name" value="Thioredoxin_domain"/>
</dbReference>
<dbReference type="PROSITE" id="PS51352">
    <property type="entry name" value="THIOREDOXIN_2"/>
    <property type="match status" value="1"/>
</dbReference>
<dbReference type="InterPro" id="IPR050097">
    <property type="entry name" value="Ferredoxin-NADP_redctase_2"/>
</dbReference>
<dbReference type="PRINTS" id="PR00469">
    <property type="entry name" value="PNDRDTASEII"/>
</dbReference>
<proteinExistence type="inferred from homology"/>
<keyword evidence="6" id="KW-0676">Redox-active center</keyword>
<keyword evidence="3" id="KW-0274">FAD</keyword>
<dbReference type="InterPro" id="IPR036249">
    <property type="entry name" value="Thioredoxin-like_sf"/>
</dbReference>
<keyword evidence="10" id="KW-1185">Reference proteome</keyword>
<dbReference type="GO" id="GO:0016668">
    <property type="term" value="F:oxidoreductase activity, acting on a sulfur group of donors, NAD(P) as acceptor"/>
    <property type="evidence" value="ECO:0007669"/>
    <property type="project" value="UniProtKB-ARBA"/>
</dbReference>
<dbReference type="Gene3D" id="3.50.50.60">
    <property type="entry name" value="FAD/NAD(P)-binding domain"/>
    <property type="match status" value="2"/>
</dbReference>
<dbReference type="EMBL" id="JASFZW010000001">
    <property type="protein sequence ID" value="KAK2080161.1"/>
    <property type="molecule type" value="Genomic_DNA"/>
</dbReference>
<evidence type="ECO:0000256" key="1">
    <source>
        <dbReference type="ARBA" id="ARBA00009333"/>
    </source>
</evidence>
<evidence type="ECO:0000313" key="9">
    <source>
        <dbReference type="EMBL" id="KAK2080161.1"/>
    </source>
</evidence>
<comment type="caution">
    <text evidence="9">The sequence shown here is derived from an EMBL/GenBank/DDBJ whole genome shotgun (WGS) entry which is preliminary data.</text>
</comment>
<dbReference type="InterPro" id="IPR036188">
    <property type="entry name" value="FAD/NAD-bd_sf"/>
</dbReference>
<evidence type="ECO:0000256" key="4">
    <source>
        <dbReference type="ARBA" id="ARBA00023002"/>
    </source>
</evidence>
<dbReference type="InterPro" id="IPR023753">
    <property type="entry name" value="FAD/NAD-binding_dom"/>
</dbReference>
<evidence type="ECO:0000313" key="10">
    <source>
        <dbReference type="Proteomes" id="UP001255856"/>
    </source>
</evidence>
<keyword evidence="2" id="KW-0285">Flavoprotein</keyword>
<evidence type="ECO:0000259" key="8">
    <source>
        <dbReference type="PROSITE" id="PS51352"/>
    </source>
</evidence>
<keyword evidence="4" id="KW-0560">Oxidoreductase</keyword>
<sequence>MRSADVARPTARAQARPCAGATFAASAREASSADEVPGDSAPVENVVIVGSGPAGYTAAIYAARANLRPLMYEGYQAGGSPGGQLMTTSEVENFPGFPQGVAGPELMDLMRRQAARWGTRFLTEDVEGIDFGPRAGEGSSAAPPRGISACAICDGASPLFRGREVVVVGGGDTALEEALYLLKYATRVHLLVRGGAMRASMAMQRRVLRAPRVSVRFHAAVEDVEGDGSALTGVRVRDASTGKVELLPARGLFYGIGHEPNSQLLRGAVALDAGGYVVPAGPGGATNVPGVYVAGDLQDKEWRQAITAAGRWLAASDLLTVPEIPEDGADGGVEETTNDGAASSAHAEPGRGRQAKGYAARDEKQFEFDPRAFALRKLYHDSPRLLAVLYTAPTCAPCRTIKPILRALVNEYKGKMHLVEIDIEDDPEIAQSAGVTSTPTLQFFKNKKRILHLPGVKMKREYRSLIESNLD</sequence>
<organism evidence="9 10">
    <name type="scientific">Prototheca wickerhamii</name>
    <dbReference type="NCBI Taxonomy" id="3111"/>
    <lineage>
        <taxon>Eukaryota</taxon>
        <taxon>Viridiplantae</taxon>
        <taxon>Chlorophyta</taxon>
        <taxon>core chlorophytes</taxon>
        <taxon>Trebouxiophyceae</taxon>
        <taxon>Chlorellales</taxon>
        <taxon>Chlorellaceae</taxon>
        <taxon>Prototheca</taxon>
    </lineage>
</organism>
<reference evidence="9" key="1">
    <citation type="submission" date="2021-01" db="EMBL/GenBank/DDBJ databases">
        <authorList>
            <person name="Eckstrom K.M.E."/>
        </authorList>
    </citation>
    <scope>NUCLEOTIDE SEQUENCE</scope>
    <source>
        <strain evidence="9">UVCC 0001</strain>
    </source>
</reference>
<dbReference type="PROSITE" id="PS00573">
    <property type="entry name" value="PYRIDINE_REDOX_2"/>
    <property type="match status" value="1"/>
</dbReference>
<comment type="similarity">
    <text evidence="1">Belongs to the class-II pyridine nucleotide-disulfide oxidoreductase family.</text>
</comment>
<evidence type="ECO:0000256" key="5">
    <source>
        <dbReference type="ARBA" id="ARBA00023157"/>
    </source>
</evidence>
<dbReference type="SUPFAM" id="SSF51905">
    <property type="entry name" value="FAD/NAD(P)-binding domain"/>
    <property type="match status" value="1"/>
</dbReference>
<dbReference type="AlphaFoldDB" id="A0AAD9MP25"/>